<gene>
    <name evidence="1" type="ORF">M513_13176</name>
</gene>
<sequence>MWDISAGNRRFLRESSLKPIKFWLEIFGSAEIDCSVDRSTKTSTHYRTWVMRLEVEPPLIKNSIRTAGQDLPDLKLPILRLGWCRIPLGWRRAIAEGSPGINSFIRDELVLFLLNMEQIFESSLVLFYFYSFLGARKAPVRRQKQTRMDVNEPLDVSQLVRFRRRTQEIFRNCSCSVVSELGERGRRNKAVPKPLNSSPRGELLR</sequence>
<organism evidence="1 2">
    <name type="scientific">Trichuris suis</name>
    <name type="common">pig whipworm</name>
    <dbReference type="NCBI Taxonomy" id="68888"/>
    <lineage>
        <taxon>Eukaryota</taxon>
        <taxon>Metazoa</taxon>
        <taxon>Ecdysozoa</taxon>
        <taxon>Nematoda</taxon>
        <taxon>Enoplea</taxon>
        <taxon>Dorylaimia</taxon>
        <taxon>Trichinellida</taxon>
        <taxon>Trichuridae</taxon>
        <taxon>Trichuris</taxon>
    </lineage>
</organism>
<name>A0A085LLU2_9BILA</name>
<protein>
    <submittedName>
        <fullName evidence="1">Uncharacterized protein</fullName>
    </submittedName>
</protein>
<dbReference type="EMBL" id="KL363408">
    <property type="protein sequence ID" value="KFD45938.1"/>
    <property type="molecule type" value="Genomic_DNA"/>
</dbReference>
<dbReference type="Proteomes" id="UP000030764">
    <property type="component" value="Unassembled WGS sequence"/>
</dbReference>
<proteinExistence type="predicted"/>
<dbReference type="AlphaFoldDB" id="A0A085LLU2"/>
<accession>A0A085LLU2</accession>
<evidence type="ECO:0000313" key="1">
    <source>
        <dbReference type="EMBL" id="KFD45938.1"/>
    </source>
</evidence>
<keyword evidence="2" id="KW-1185">Reference proteome</keyword>
<evidence type="ECO:0000313" key="2">
    <source>
        <dbReference type="Proteomes" id="UP000030764"/>
    </source>
</evidence>
<reference evidence="1 2" key="1">
    <citation type="journal article" date="2014" name="Nat. Genet.">
        <title>Genome and transcriptome of the porcine whipworm Trichuris suis.</title>
        <authorList>
            <person name="Jex A.R."/>
            <person name="Nejsum P."/>
            <person name="Schwarz E.M."/>
            <person name="Hu L."/>
            <person name="Young N.D."/>
            <person name="Hall R.S."/>
            <person name="Korhonen P.K."/>
            <person name="Liao S."/>
            <person name="Thamsborg S."/>
            <person name="Xia J."/>
            <person name="Xu P."/>
            <person name="Wang S."/>
            <person name="Scheerlinck J.P."/>
            <person name="Hofmann A."/>
            <person name="Sternberg P.W."/>
            <person name="Wang J."/>
            <person name="Gasser R.B."/>
        </authorList>
    </citation>
    <scope>NUCLEOTIDE SEQUENCE [LARGE SCALE GENOMIC DNA]</scope>
    <source>
        <strain evidence="1">DCEP-RM93M</strain>
    </source>
</reference>